<comment type="caution">
    <text evidence="12">The sequence shown here is derived from an EMBL/GenBank/DDBJ whole genome shotgun (WGS) entry which is preliminary data.</text>
</comment>
<dbReference type="PANTHER" id="PTHR23079">
    <property type="entry name" value="RNA-DEPENDENT RNA POLYMERASE"/>
    <property type="match status" value="1"/>
</dbReference>
<dbReference type="GO" id="GO:0003968">
    <property type="term" value="F:RNA-directed RNA polymerase activity"/>
    <property type="evidence" value="ECO:0007669"/>
    <property type="project" value="UniProtKB-KW"/>
</dbReference>
<accession>A0AAE8MW25</accession>
<feature type="region of interest" description="Disordered" evidence="9">
    <location>
        <begin position="1519"/>
        <end position="1545"/>
    </location>
</feature>
<keyword evidence="6" id="KW-0694">RNA-binding</keyword>
<comment type="similarity">
    <text evidence="1">Belongs to the RdRP family.</text>
</comment>
<dbReference type="Pfam" id="PF05183">
    <property type="entry name" value="RdRP"/>
    <property type="match status" value="1"/>
</dbReference>
<evidence type="ECO:0000256" key="9">
    <source>
        <dbReference type="SAM" id="MobiDB-lite"/>
    </source>
</evidence>
<feature type="compositionally biased region" description="Gly residues" evidence="9">
    <location>
        <begin position="1434"/>
        <end position="1444"/>
    </location>
</feature>
<dbReference type="InterPro" id="IPR007855">
    <property type="entry name" value="RDRP"/>
</dbReference>
<feature type="region of interest" description="Disordered" evidence="9">
    <location>
        <begin position="1362"/>
        <end position="1409"/>
    </location>
</feature>
<keyword evidence="4" id="KW-0808">Transferase</keyword>
<evidence type="ECO:0000313" key="12">
    <source>
        <dbReference type="EMBL" id="SPO00115.1"/>
    </source>
</evidence>
<evidence type="ECO:0000313" key="13">
    <source>
        <dbReference type="Proteomes" id="UP001187682"/>
    </source>
</evidence>
<dbReference type="PANTHER" id="PTHR23079:SF55">
    <property type="entry name" value="RNA-DIRECTED RNA POLYMERASE"/>
    <property type="match status" value="1"/>
</dbReference>
<evidence type="ECO:0000256" key="4">
    <source>
        <dbReference type="ARBA" id="ARBA00022679"/>
    </source>
</evidence>
<keyword evidence="3 12" id="KW-0696">RNA-directed RNA polymerase</keyword>
<feature type="domain" description="RDRP C-terminal head" evidence="11">
    <location>
        <begin position="1041"/>
        <end position="1182"/>
    </location>
</feature>
<organism evidence="12 13">
    <name type="scientific">Cephalotrichum gorgonifer</name>
    <dbReference type="NCBI Taxonomy" id="2041049"/>
    <lineage>
        <taxon>Eukaryota</taxon>
        <taxon>Fungi</taxon>
        <taxon>Dikarya</taxon>
        <taxon>Ascomycota</taxon>
        <taxon>Pezizomycotina</taxon>
        <taxon>Sordariomycetes</taxon>
        <taxon>Hypocreomycetidae</taxon>
        <taxon>Microascales</taxon>
        <taxon>Microascaceae</taxon>
        <taxon>Cephalotrichum</taxon>
    </lineage>
</organism>
<protein>
    <recommendedName>
        <fullName evidence="2">RNA-directed RNA polymerase</fullName>
        <ecNumber evidence="2">2.7.7.48</ecNumber>
    </recommendedName>
</protein>
<evidence type="ECO:0000256" key="5">
    <source>
        <dbReference type="ARBA" id="ARBA00022695"/>
    </source>
</evidence>
<feature type="compositionally biased region" description="Polar residues" evidence="9">
    <location>
        <begin position="1381"/>
        <end position="1395"/>
    </location>
</feature>
<evidence type="ECO:0000259" key="10">
    <source>
        <dbReference type="Pfam" id="PF05183"/>
    </source>
</evidence>
<gene>
    <name evidence="12" type="ORF">DNG_02967</name>
</gene>
<feature type="region of interest" description="Disordered" evidence="9">
    <location>
        <begin position="1421"/>
        <end position="1481"/>
    </location>
</feature>
<keyword evidence="5" id="KW-0548">Nucleotidyltransferase</keyword>
<evidence type="ECO:0000256" key="8">
    <source>
        <dbReference type="ARBA" id="ARBA00048744"/>
    </source>
</evidence>
<feature type="compositionally biased region" description="Basic and acidic residues" evidence="9">
    <location>
        <begin position="1362"/>
        <end position="1380"/>
    </location>
</feature>
<keyword evidence="13" id="KW-1185">Reference proteome</keyword>
<proteinExistence type="inferred from homology"/>
<dbReference type="InterPro" id="IPR058752">
    <property type="entry name" value="RDRP_C_head"/>
</dbReference>
<evidence type="ECO:0000259" key="11">
    <source>
        <dbReference type="Pfam" id="PF26253"/>
    </source>
</evidence>
<dbReference type="GO" id="GO:0003723">
    <property type="term" value="F:RNA binding"/>
    <property type="evidence" value="ECO:0007669"/>
    <property type="project" value="UniProtKB-KW"/>
</dbReference>
<dbReference type="Proteomes" id="UP001187682">
    <property type="component" value="Unassembled WGS sequence"/>
</dbReference>
<dbReference type="InterPro" id="IPR057596">
    <property type="entry name" value="RDRP_core"/>
</dbReference>
<reference evidence="12" key="1">
    <citation type="submission" date="2018-03" db="EMBL/GenBank/DDBJ databases">
        <authorList>
            <person name="Guldener U."/>
        </authorList>
    </citation>
    <scope>NUCLEOTIDE SEQUENCE</scope>
</reference>
<evidence type="ECO:0000256" key="2">
    <source>
        <dbReference type="ARBA" id="ARBA00012494"/>
    </source>
</evidence>
<dbReference type="GO" id="GO:0031380">
    <property type="term" value="C:nuclear RNA-directed RNA polymerase complex"/>
    <property type="evidence" value="ECO:0007669"/>
    <property type="project" value="TreeGrafter"/>
</dbReference>
<dbReference type="Pfam" id="PF26253">
    <property type="entry name" value="RdRP_head"/>
    <property type="match status" value="1"/>
</dbReference>
<evidence type="ECO:0000256" key="1">
    <source>
        <dbReference type="ARBA" id="ARBA00005762"/>
    </source>
</evidence>
<feature type="compositionally biased region" description="Polar residues" evidence="9">
    <location>
        <begin position="1527"/>
        <end position="1536"/>
    </location>
</feature>
<evidence type="ECO:0000256" key="3">
    <source>
        <dbReference type="ARBA" id="ARBA00022484"/>
    </source>
</evidence>
<keyword evidence="7" id="KW-0943">RNA-mediated gene silencing</keyword>
<dbReference type="EMBL" id="ONZQ02000003">
    <property type="protein sequence ID" value="SPO00115.1"/>
    <property type="molecule type" value="Genomic_DNA"/>
</dbReference>
<evidence type="ECO:0000256" key="7">
    <source>
        <dbReference type="ARBA" id="ARBA00023158"/>
    </source>
</evidence>
<name>A0AAE8MW25_9PEZI</name>
<sequence>MREVVRRDGQWRTWPELTVGLRDVPADIEAWDLYETFSEYGGKIIYIEILESSGGRGIAARIRFNPLPSRAFWECGTVLLRSKSRNPKQVSVDIEPPRRVCDGRVQSPVHPRTWYPAVTKLLPTSMDFGVMLDEKTMLSMKKIKSAISDDEDERVQVTVDLIRKKIDISFGLYIEGSVVGCYKFHLEFSTLKRVFWHNVQANAWALVIPTDYPPAYFWKRGDIKETFSANRMAWSSRDLWCRVTDILSDATGVFQSPISLPNEPSDPGFINLGRWTTFKFILEGKDALEDVLRALGDFNIKTDAVEDFHTKPFKGPSFWSLLDSQDLRTPDRDVKASSLLADTTYYPNQKTLSFEVRYQLEVCISRGIFSEYLLGPEFLAELLGLDSNSAKRLLEYLADAGKKIMDPMSVFDNEEALYSASITSQPVVHDDRVMTRKVLVTPTAIYLTSPHPEIANRILRKYRDIQDRFLRVQFTGELLEGRINSRADTDRDDEVYKRVYKVLDQGIRIGDRHFEFLAFGNSQMRENGAYFFAPTDHISCDSIRRGMGSFGHIRSVAKYAARMGQCFSTTREVRAVNVPNILPIPDIENPDGYCFTDGVGKISPLLADLAANEMGLGFQTKPSAYQFRMGGCKGVLAVWADAKKSEVHIRKSQEKFVSQYNGLEIIRCAQFASATLNRQTITILSSLGVKNEAFIDLLDKHLEAHTKAELNSRDAIKLLRQHVDENQMTLTMAKILLHGFKESAVQEPFVLSILNLWRVWSLKLIKEKARIPLEKSAFVLGCADETGTLRGHSKSTEGSKVKDVSKLPQIFLQVSDTEDPHKSTVVTGVCIVGRNPSLHPGDIRVVEAVDVPALRHLQDVVVFPTKGDRDVPSMLSGGDLDGDDFFVIWEPTLLPPEWNHPPMEHLPVKPKILTRDVATKDLQAFFVKYMKNDILPTVALAHLALADFFDDGAKNEKCLALAQLHSKAVDYVKSGEPAYMDKSLRPRRWPTFMEKRVPNEQTYRSSKALGMIYDKVHGVAFDPTYTKSFDRRILDKCVQDNELLKRARQIKTQYDITLRRIMGQREIATEFEIWSGFILSRPRVGSGYKLQEDIGREYGSIKLTFRTMCQKAAGGASAEHIDPFVAAMYKVTEEEVNIALYERRGATNIAGKIVGPKKMDPRSMPLISFPWIFHEVLCRLATGTGVEGVKGSGSKESMNRGRGWLTSGVDENQVAHLNDGRIVHRGEVLNLFEPIEDEDDGLEGGALSEGTTQSGGDLLGLEIRSEARSNTAKGTEIRLPPKFKIKLASRIPGEPDVRTRMMEQIQRGLSEMKTGKQTKSVVRREASVVSAPEITRVASGAVEPEAPSEVSRGKKLEIVVGGKRGDRRSEHAVTKEENRPDISTSKVTVGPSNSMGKAGPPTRMFKDLSATGNGEADLLAADTKEGDSTSAGGKRSGLKGGGKGMEVATKEIDSNPSAGGDIEKSTKAENNGPPLNVQKRPVLNSKGVQHTAAPGSDRVDAKVRSQLASANLLKRGVNANEAARTTKPASTAQNKGSWGYRGKTQKEKVESTILEEKECNAVDLLLGF</sequence>
<comment type="catalytic activity">
    <reaction evidence="8">
        <text>RNA(n) + a ribonucleoside 5'-triphosphate = RNA(n+1) + diphosphate</text>
        <dbReference type="Rhea" id="RHEA:21248"/>
        <dbReference type="Rhea" id="RHEA-COMP:14527"/>
        <dbReference type="Rhea" id="RHEA-COMP:17342"/>
        <dbReference type="ChEBI" id="CHEBI:33019"/>
        <dbReference type="ChEBI" id="CHEBI:61557"/>
        <dbReference type="ChEBI" id="CHEBI:140395"/>
        <dbReference type="EC" id="2.7.7.48"/>
    </reaction>
</comment>
<dbReference type="GO" id="GO:0030422">
    <property type="term" value="P:siRNA processing"/>
    <property type="evidence" value="ECO:0007669"/>
    <property type="project" value="TreeGrafter"/>
</dbReference>
<feature type="domain" description="RDRP core" evidence="10">
    <location>
        <begin position="440"/>
        <end position="1016"/>
    </location>
</feature>
<evidence type="ECO:0000256" key="6">
    <source>
        <dbReference type="ARBA" id="ARBA00022884"/>
    </source>
</evidence>
<dbReference type="EC" id="2.7.7.48" evidence="2"/>